<keyword evidence="2" id="KW-1185">Reference proteome</keyword>
<organism evidence="1 2">
    <name type="scientific">Nibea albiflora</name>
    <name type="common">Yellow drum</name>
    <name type="synonym">Corvina albiflora</name>
    <dbReference type="NCBI Taxonomy" id="240163"/>
    <lineage>
        <taxon>Eukaryota</taxon>
        <taxon>Metazoa</taxon>
        <taxon>Chordata</taxon>
        <taxon>Craniata</taxon>
        <taxon>Vertebrata</taxon>
        <taxon>Euteleostomi</taxon>
        <taxon>Actinopterygii</taxon>
        <taxon>Neopterygii</taxon>
        <taxon>Teleostei</taxon>
        <taxon>Neoteleostei</taxon>
        <taxon>Acanthomorphata</taxon>
        <taxon>Eupercaria</taxon>
        <taxon>Sciaenidae</taxon>
        <taxon>Nibea</taxon>
    </lineage>
</organism>
<evidence type="ECO:0000313" key="2">
    <source>
        <dbReference type="Proteomes" id="UP000805704"/>
    </source>
</evidence>
<gene>
    <name evidence="1" type="primary">SLC26A11</name>
    <name evidence="1" type="ORF">GBF38_022494</name>
</gene>
<reference evidence="1" key="1">
    <citation type="submission" date="2020-04" db="EMBL/GenBank/DDBJ databases">
        <title>A chromosome-scale assembly and high-density genetic map of the yellow drum (Nibea albiflora) genome.</title>
        <authorList>
            <person name="Xu D."/>
            <person name="Zhang W."/>
            <person name="Chen R."/>
            <person name="Tan P."/>
            <person name="Wang L."/>
            <person name="Song H."/>
            <person name="Tian L."/>
            <person name="Zhu Q."/>
            <person name="Wang B."/>
        </authorList>
    </citation>
    <scope>NUCLEOTIDE SEQUENCE</scope>
    <source>
        <strain evidence="1">ZJHYS-2018</strain>
    </source>
</reference>
<proteinExistence type="predicted"/>
<comment type="caution">
    <text evidence="1">The sequence shown here is derived from an EMBL/GenBank/DDBJ whole genome shotgun (WGS) entry which is preliminary data.</text>
</comment>
<dbReference type="Proteomes" id="UP000805704">
    <property type="component" value="Chromosome 1"/>
</dbReference>
<accession>A0ACB7FL52</accession>
<protein>
    <submittedName>
        <fullName evidence="1">Sodium-independent sulfate anion transporter</fullName>
    </submittedName>
</protein>
<name>A0ACB7FL52_NIBAL</name>
<dbReference type="EMBL" id="CM024789">
    <property type="protein sequence ID" value="KAG8015173.1"/>
    <property type="molecule type" value="Genomic_DNA"/>
</dbReference>
<evidence type="ECO:0000313" key="1">
    <source>
        <dbReference type="EMBL" id="KAG8015173.1"/>
    </source>
</evidence>
<sequence length="551" mass="59974">MSQSLLERVSAVSWGCCSYSTLKACLPILSWLPRYKLKWLQMDLLAGLTVGLTTVPQALAYAEVAGLPVQYGLYSAFMGGFIYALLGTSKDVTLGPTAIMSLLCFSVVGGQPHRAVLLSLLCGLIQAVMALLRLGFLLDFISFPVIKGFTCAAAVTISFGQVKNILGLQGIPHDFILEVYYTFYRLPEARIVRNALVVVAATFVAFSWNGYGHQVFTITGETSRGLPPFRPPPTTDITANGTVVSFGEIVEAFGEDLVVIPFMGLLESIAIAKAFASQNDYRIDANQELLAIGVTNIMGSFVTAVNSQTGVCTQAGGIVTSVIVLLSLAFLMPAFYYIPKASLAAVVICAVAPMMDYQVVANMWRIRKLDLLPFFVTFLMSFWQVQYGIVGGIAVSGALLLYNTARPQIKVVSDHGVLVMELGSGLSFPATEHLSHIIHTQALQASPPRSVILDCNHVSIIDYSVISEIRDLLRQFKLRKVRLYFSRLQPSVLKVLLAADLQDLVYTHSVDAALQMESGTSSMTDANFVHPQNGEEMFDAEQKEFSNSADQ</sequence>